<organism evidence="2 3">
    <name type="scientific">Streptomyces lycii</name>
    <dbReference type="NCBI Taxonomy" id="2654337"/>
    <lineage>
        <taxon>Bacteria</taxon>
        <taxon>Bacillati</taxon>
        <taxon>Actinomycetota</taxon>
        <taxon>Actinomycetes</taxon>
        <taxon>Kitasatosporales</taxon>
        <taxon>Streptomycetaceae</taxon>
        <taxon>Streptomyces</taxon>
    </lineage>
</organism>
<evidence type="ECO:0000313" key="3">
    <source>
        <dbReference type="Proteomes" id="UP000621266"/>
    </source>
</evidence>
<dbReference type="Pfam" id="PF00561">
    <property type="entry name" value="Abhydrolase_1"/>
    <property type="match status" value="1"/>
</dbReference>
<dbReference type="SUPFAM" id="SSF53474">
    <property type="entry name" value="alpha/beta-Hydrolases"/>
    <property type="match status" value="1"/>
</dbReference>
<sequence>MPEQLGQGRLTIIGHAAGTRLAISYAAHHPERVTRLLLVTPPSTCPVDEPADAAELIGERSGDPVFDKAVAAFQDGADLSDETAFNAWQQACGPDGVRRLDGSRTEARTTGMSDPAAAQAFFSVQPRKTWPEGSLPCRHRHWCSVARRCLTGVRPVKASARLFPNADVVLIDQWATVPGSNGPPSSGGPPTPF</sequence>
<gene>
    <name evidence="2" type="ORF">GCU69_30805</name>
</gene>
<accession>A0ABQ7FAB2</accession>
<dbReference type="EMBL" id="WHPN01000422">
    <property type="protein sequence ID" value="KAF4405333.1"/>
    <property type="molecule type" value="Genomic_DNA"/>
</dbReference>
<dbReference type="Gene3D" id="3.40.50.1820">
    <property type="entry name" value="alpha/beta hydrolase"/>
    <property type="match status" value="1"/>
</dbReference>
<evidence type="ECO:0000259" key="1">
    <source>
        <dbReference type="Pfam" id="PF00561"/>
    </source>
</evidence>
<feature type="domain" description="AB hydrolase-1" evidence="1">
    <location>
        <begin position="3"/>
        <end position="45"/>
    </location>
</feature>
<dbReference type="GO" id="GO:0016787">
    <property type="term" value="F:hydrolase activity"/>
    <property type="evidence" value="ECO:0007669"/>
    <property type="project" value="UniProtKB-KW"/>
</dbReference>
<dbReference type="Proteomes" id="UP000621266">
    <property type="component" value="Unassembled WGS sequence"/>
</dbReference>
<dbReference type="InterPro" id="IPR029058">
    <property type="entry name" value="AB_hydrolase_fold"/>
</dbReference>
<protein>
    <submittedName>
        <fullName evidence="2">Alpha/beta hydrolase</fullName>
    </submittedName>
</protein>
<evidence type="ECO:0000313" key="2">
    <source>
        <dbReference type="EMBL" id="KAF4405333.1"/>
    </source>
</evidence>
<comment type="caution">
    <text evidence="2">The sequence shown here is derived from an EMBL/GenBank/DDBJ whole genome shotgun (WGS) entry which is preliminary data.</text>
</comment>
<dbReference type="InterPro" id="IPR000073">
    <property type="entry name" value="AB_hydrolase_1"/>
</dbReference>
<keyword evidence="2" id="KW-0378">Hydrolase</keyword>
<name>A0ABQ7FAB2_9ACTN</name>
<proteinExistence type="predicted"/>
<keyword evidence="3" id="KW-1185">Reference proteome</keyword>
<reference evidence="2 3" key="1">
    <citation type="submission" date="2019-10" db="EMBL/GenBank/DDBJ databases">
        <title>Streptomyces tenebrisbrunneis sp.nov., an endogenous actinomycete isolated from of Lycium ruthenicum.</title>
        <authorList>
            <person name="Ma L."/>
        </authorList>
    </citation>
    <scope>NUCLEOTIDE SEQUENCE [LARGE SCALE GENOMIC DNA]</scope>
    <source>
        <strain evidence="2 3">TRM 66187</strain>
    </source>
</reference>